<accession>A0AAJ2IVA6</accession>
<comment type="caution">
    <text evidence="1">The sequence shown here is derived from an EMBL/GenBank/DDBJ whole genome shotgun (WGS) entry which is preliminary data.</text>
</comment>
<proteinExistence type="predicted"/>
<dbReference type="Proteomes" id="UP001262817">
    <property type="component" value="Unassembled WGS sequence"/>
</dbReference>
<sequence>MTETFADIAREAIEEYNIKGNEQTLNTIAKQIKKYIEAYYDEGTEITEEIKNKLFTMNELGEYFRKMIDLEWRGKKCYLELANEMNKDHKRQVQNLLAPSAATSKGSIIHQTFSLMFLVQV</sequence>
<name>A0AAJ2IVA6_9LACT</name>
<dbReference type="AlphaFoldDB" id="A0AAJ2IVA6"/>
<evidence type="ECO:0000313" key="2">
    <source>
        <dbReference type="Proteomes" id="UP001262817"/>
    </source>
</evidence>
<dbReference type="RefSeq" id="WP_155379939.1">
    <property type="nucleotide sequence ID" value="NZ_JANQCF010000008.1"/>
</dbReference>
<reference evidence="1" key="1">
    <citation type="submission" date="2023-03" db="EMBL/GenBank/DDBJ databases">
        <authorList>
            <person name="Shen W."/>
            <person name="Cai J."/>
        </authorList>
    </citation>
    <scope>NUCLEOTIDE SEQUENCE</scope>
    <source>
        <strain evidence="1">P86-2</strain>
    </source>
</reference>
<evidence type="ECO:0000313" key="1">
    <source>
        <dbReference type="EMBL" id="MDT2584316.1"/>
    </source>
</evidence>
<gene>
    <name evidence="1" type="ORF">P7D17_09410</name>
</gene>
<dbReference type="EMBL" id="JARPXR010000011">
    <property type="protein sequence ID" value="MDT2584316.1"/>
    <property type="molecule type" value="Genomic_DNA"/>
</dbReference>
<organism evidence="1 2">
    <name type="scientific">Lactococcus petauri</name>
    <dbReference type="NCBI Taxonomy" id="1940789"/>
    <lineage>
        <taxon>Bacteria</taxon>
        <taxon>Bacillati</taxon>
        <taxon>Bacillota</taxon>
        <taxon>Bacilli</taxon>
        <taxon>Lactobacillales</taxon>
        <taxon>Streptococcaceae</taxon>
        <taxon>Lactococcus</taxon>
    </lineage>
</organism>
<protein>
    <submittedName>
        <fullName evidence="1">Uncharacterized protein</fullName>
    </submittedName>
</protein>